<dbReference type="InParanoid" id="A0A3N4LBE5"/>
<feature type="region of interest" description="Disordered" evidence="1">
    <location>
        <begin position="1"/>
        <end position="22"/>
    </location>
</feature>
<name>A0A3N4LBE5_9PEZI</name>
<evidence type="ECO:0000313" key="3">
    <source>
        <dbReference type="Proteomes" id="UP000277580"/>
    </source>
</evidence>
<dbReference type="AlphaFoldDB" id="A0A3N4LBE5"/>
<evidence type="ECO:0000256" key="1">
    <source>
        <dbReference type="SAM" id="MobiDB-lite"/>
    </source>
</evidence>
<reference evidence="2 3" key="1">
    <citation type="journal article" date="2018" name="Nat. Ecol. Evol.">
        <title>Pezizomycetes genomes reveal the molecular basis of ectomycorrhizal truffle lifestyle.</title>
        <authorList>
            <person name="Murat C."/>
            <person name="Payen T."/>
            <person name="Noel B."/>
            <person name="Kuo A."/>
            <person name="Morin E."/>
            <person name="Chen J."/>
            <person name="Kohler A."/>
            <person name="Krizsan K."/>
            <person name="Balestrini R."/>
            <person name="Da Silva C."/>
            <person name="Montanini B."/>
            <person name="Hainaut M."/>
            <person name="Levati E."/>
            <person name="Barry K.W."/>
            <person name="Belfiori B."/>
            <person name="Cichocki N."/>
            <person name="Clum A."/>
            <person name="Dockter R.B."/>
            <person name="Fauchery L."/>
            <person name="Guy J."/>
            <person name="Iotti M."/>
            <person name="Le Tacon F."/>
            <person name="Lindquist E.A."/>
            <person name="Lipzen A."/>
            <person name="Malagnac F."/>
            <person name="Mello A."/>
            <person name="Molinier V."/>
            <person name="Miyauchi S."/>
            <person name="Poulain J."/>
            <person name="Riccioni C."/>
            <person name="Rubini A."/>
            <person name="Sitrit Y."/>
            <person name="Splivallo R."/>
            <person name="Traeger S."/>
            <person name="Wang M."/>
            <person name="Zifcakova L."/>
            <person name="Wipf D."/>
            <person name="Zambonelli A."/>
            <person name="Paolocci F."/>
            <person name="Nowrousian M."/>
            <person name="Ottonello S."/>
            <person name="Baldrian P."/>
            <person name="Spatafora J.W."/>
            <person name="Henrissat B."/>
            <person name="Nagy L.G."/>
            <person name="Aury J.M."/>
            <person name="Wincker P."/>
            <person name="Grigoriev I.V."/>
            <person name="Bonfante P."/>
            <person name="Martin F.M."/>
        </authorList>
    </citation>
    <scope>NUCLEOTIDE SEQUENCE [LARGE SCALE GENOMIC DNA]</scope>
    <source>
        <strain evidence="2 3">CCBAS932</strain>
    </source>
</reference>
<feature type="region of interest" description="Disordered" evidence="1">
    <location>
        <begin position="37"/>
        <end position="70"/>
    </location>
</feature>
<gene>
    <name evidence="2" type="ORF">P167DRAFT_533127</name>
</gene>
<protein>
    <submittedName>
        <fullName evidence="2">Uncharacterized protein</fullName>
    </submittedName>
</protein>
<sequence length="70" mass="8172">MASPPPPLPMSEQQQQKEEHQRAIDRIEKEQREIQEDIGRKRAEKATLQAVHDSLQKKESEKQQRQGGKK</sequence>
<keyword evidence="3" id="KW-1185">Reference proteome</keyword>
<accession>A0A3N4LBE5</accession>
<feature type="compositionally biased region" description="Basic and acidic residues" evidence="1">
    <location>
        <begin position="54"/>
        <end position="64"/>
    </location>
</feature>
<proteinExistence type="predicted"/>
<organism evidence="2 3">
    <name type="scientific">Morchella conica CCBAS932</name>
    <dbReference type="NCBI Taxonomy" id="1392247"/>
    <lineage>
        <taxon>Eukaryota</taxon>
        <taxon>Fungi</taxon>
        <taxon>Dikarya</taxon>
        <taxon>Ascomycota</taxon>
        <taxon>Pezizomycotina</taxon>
        <taxon>Pezizomycetes</taxon>
        <taxon>Pezizales</taxon>
        <taxon>Morchellaceae</taxon>
        <taxon>Morchella</taxon>
    </lineage>
</organism>
<dbReference type="OrthoDB" id="5337062at2759"/>
<dbReference type="EMBL" id="ML119113">
    <property type="protein sequence ID" value="RPB15325.1"/>
    <property type="molecule type" value="Genomic_DNA"/>
</dbReference>
<dbReference type="Proteomes" id="UP000277580">
    <property type="component" value="Unassembled WGS sequence"/>
</dbReference>
<evidence type="ECO:0000313" key="2">
    <source>
        <dbReference type="EMBL" id="RPB15325.1"/>
    </source>
</evidence>